<reference evidence="2 3" key="1">
    <citation type="journal article" date="2019" name="Sci. Rep.">
        <title>Orb-weaving spider Araneus ventricosus genome elucidates the spidroin gene catalogue.</title>
        <authorList>
            <person name="Kono N."/>
            <person name="Nakamura H."/>
            <person name="Ohtoshi R."/>
            <person name="Moran D.A.P."/>
            <person name="Shinohara A."/>
            <person name="Yoshida Y."/>
            <person name="Fujiwara M."/>
            <person name="Mori M."/>
            <person name="Tomita M."/>
            <person name="Arakawa K."/>
        </authorList>
    </citation>
    <scope>NUCLEOTIDE SEQUENCE [LARGE SCALE GENOMIC DNA]</scope>
</reference>
<feature type="compositionally biased region" description="Basic residues" evidence="1">
    <location>
        <begin position="126"/>
        <end position="140"/>
    </location>
</feature>
<feature type="compositionally biased region" description="Basic and acidic residues" evidence="1">
    <location>
        <begin position="33"/>
        <end position="49"/>
    </location>
</feature>
<name>A0A4Y2VD20_ARAVE</name>
<organism evidence="2 3">
    <name type="scientific">Araneus ventricosus</name>
    <name type="common">Orbweaver spider</name>
    <name type="synonym">Epeira ventricosa</name>
    <dbReference type="NCBI Taxonomy" id="182803"/>
    <lineage>
        <taxon>Eukaryota</taxon>
        <taxon>Metazoa</taxon>
        <taxon>Ecdysozoa</taxon>
        <taxon>Arthropoda</taxon>
        <taxon>Chelicerata</taxon>
        <taxon>Arachnida</taxon>
        <taxon>Araneae</taxon>
        <taxon>Araneomorphae</taxon>
        <taxon>Entelegynae</taxon>
        <taxon>Araneoidea</taxon>
        <taxon>Araneidae</taxon>
        <taxon>Araneus</taxon>
    </lineage>
</organism>
<accession>A0A4Y2VD20</accession>
<feature type="compositionally biased region" description="Basic residues" evidence="1">
    <location>
        <begin position="67"/>
        <end position="79"/>
    </location>
</feature>
<protein>
    <submittedName>
        <fullName evidence="2">Uncharacterized protein</fullName>
    </submittedName>
</protein>
<feature type="compositionally biased region" description="Basic and acidic residues" evidence="1">
    <location>
        <begin position="81"/>
        <end position="114"/>
    </location>
</feature>
<feature type="compositionally biased region" description="Basic and acidic residues" evidence="1">
    <location>
        <begin position="188"/>
        <end position="199"/>
    </location>
</feature>
<evidence type="ECO:0000313" key="3">
    <source>
        <dbReference type="Proteomes" id="UP000499080"/>
    </source>
</evidence>
<gene>
    <name evidence="2" type="ORF">AVEN_228917_1</name>
</gene>
<keyword evidence="3" id="KW-1185">Reference proteome</keyword>
<feature type="compositionally biased region" description="Basic and acidic residues" evidence="1">
    <location>
        <begin position="141"/>
        <end position="150"/>
    </location>
</feature>
<feature type="region of interest" description="Disordered" evidence="1">
    <location>
        <begin position="13"/>
        <end position="199"/>
    </location>
</feature>
<comment type="caution">
    <text evidence="2">The sequence shown here is derived from an EMBL/GenBank/DDBJ whole genome shotgun (WGS) entry which is preliminary data.</text>
</comment>
<dbReference type="EMBL" id="BGPR01045505">
    <property type="protein sequence ID" value="GBO22418.1"/>
    <property type="molecule type" value="Genomic_DNA"/>
</dbReference>
<feature type="compositionally biased region" description="Basic residues" evidence="1">
    <location>
        <begin position="20"/>
        <end position="32"/>
    </location>
</feature>
<dbReference type="Proteomes" id="UP000499080">
    <property type="component" value="Unassembled WGS sequence"/>
</dbReference>
<sequence>MVMAGEVDMIVGGHSVMARLVRKEKHPGKKKDKNKERLKNKFKKLDGKPGSKKQNFSKDEQIAESKAKKKNQFPKKNFNKKQGDWRKKHGSWKEKLKFGSQKNENKVSKTEKPKGGKYMSYNEKKPFKKQGKSSKFKGHKSKDTSDDYNRLFKKSINNSSPEGITYFPAETTGPKVPELPTARSMTVKRSDEVKRQSKV</sequence>
<evidence type="ECO:0000256" key="1">
    <source>
        <dbReference type="SAM" id="MobiDB-lite"/>
    </source>
</evidence>
<proteinExistence type="predicted"/>
<feature type="compositionally biased region" description="Basic and acidic residues" evidence="1">
    <location>
        <begin position="56"/>
        <end position="66"/>
    </location>
</feature>
<evidence type="ECO:0000313" key="2">
    <source>
        <dbReference type="EMBL" id="GBO22418.1"/>
    </source>
</evidence>
<dbReference type="AlphaFoldDB" id="A0A4Y2VD20"/>